<dbReference type="EMBL" id="SADD01000015">
    <property type="protein sequence ID" value="RVU41545.1"/>
    <property type="molecule type" value="Genomic_DNA"/>
</dbReference>
<keyword evidence="1" id="KW-1133">Transmembrane helix</keyword>
<keyword evidence="3" id="KW-1185">Reference proteome</keyword>
<feature type="transmembrane region" description="Helical" evidence="1">
    <location>
        <begin position="44"/>
        <end position="62"/>
    </location>
</feature>
<gene>
    <name evidence="2" type="ORF">EA187_17960</name>
</gene>
<accession>A0ABY0CNV7</accession>
<evidence type="ECO:0000313" key="3">
    <source>
        <dbReference type="Proteomes" id="UP000282926"/>
    </source>
</evidence>
<reference evidence="2 3" key="1">
    <citation type="submission" date="2019-01" db="EMBL/GenBank/DDBJ databases">
        <title>Lujinxingia litoralis gen. nov., sp. nov. and Lujinxingia sediminis gen. nov., sp. nov., new members in the order Bradymonadales, isolated from coastal sediment.</title>
        <authorList>
            <person name="Li C.-M."/>
        </authorList>
    </citation>
    <scope>NUCLEOTIDE SEQUENCE [LARGE SCALE GENOMIC DNA]</scope>
    <source>
        <strain evidence="2 3">SEH01</strain>
    </source>
</reference>
<name>A0ABY0CNV7_9DELT</name>
<dbReference type="RefSeq" id="WP_127781151.1">
    <property type="nucleotide sequence ID" value="NZ_SADD01000015.1"/>
</dbReference>
<feature type="transmembrane region" description="Helical" evidence="1">
    <location>
        <begin position="20"/>
        <end position="38"/>
    </location>
</feature>
<sequence>MWACGITSFLFISGYLYKELGAKGLALSGVGAAIVLLLAGQWEVVLGGVFAVMWIFAWIYALDTPDTGSDVDPEDDEVEDVFGRDVWAARRATIKAILVLNVAFLIGALGLALNIGMDGNLPGAYVIAIGGLLVFGAPTFALQNEVRLAREQLEAPQLLEGVERRVLKLARKRKGLLRAGELAMATSLNLEGCREVLEHFEALSIARSQVDGDGSLVFIFEEFRESTV</sequence>
<evidence type="ECO:0000256" key="1">
    <source>
        <dbReference type="SAM" id="Phobius"/>
    </source>
</evidence>
<keyword evidence="1" id="KW-0472">Membrane</keyword>
<protein>
    <submittedName>
        <fullName evidence="2">Uncharacterized protein</fullName>
    </submittedName>
</protein>
<evidence type="ECO:0000313" key="2">
    <source>
        <dbReference type="EMBL" id="RVU41545.1"/>
    </source>
</evidence>
<dbReference type="Proteomes" id="UP000282926">
    <property type="component" value="Unassembled WGS sequence"/>
</dbReference>
<organism evidence="2 3">
    <name type="scientific">Lujinxingia sediminis</name>
    <dbReference type="NCBI Taxonomy" id="2480984"/>
    <lineage>
        <taxon>Bacteria</taxon>
        <taxon>Deltaproteobacteria</taxon>
        <taxon>Bradymonadales</taxon>
        <taxon>Lujinxingiaceae</taxon>
        <taxon>Lujinxingia</taxon>
    </lineage>
</organism>
<proteinExistence type="predicted"/>
<keyword evidence="1" id="KW-0812">Transmembrane</keyword>
<feature type="transmembrane region" description="Helical" evidence="1">
    <location>
        <begin position="123"/>
        <end position="142"/>
    </location>
</feature>
<feature type="transmembrane region" description="Helical" evidence="1">
    <location>
        <begin position="97"/>
        <end position="117"/>
    </location>
</feature>
<comment type="caution">
    <text evidence="2">The sequence shown here is derived from an EMBL/GenBank/DDBJ whole genome shotgun (WGS) entry which is preliminary data.</text>
</comment>